<dbReference type="GO" id="GO:0005506">
    <property type="term" value="F:iron ion binding"/>
    <property type="evidence" value="ECO:0007669"/>
    <property type="project" value="InterPro"/>
</dbReference>
<evidence type="ECO:0000313" key="4">
    <source>
        <dbReference type="EMBL" id="KAK7344919.1"/>
    </source>
</evidence>
<dbReference type="GO" id="GO:0016705">
    <property type="term" value="F:oxidoreductase activity, acting on paired donors, with incorporation or reduction of molecular oxygen"/>
    <property type="evidence" value="ECO:0007669"/>
    <property type="project" value="InterPro"/>
</dbReference>
<dbReference type="EMBL" id="JAYMYQ010000003">
    <property type="protein sequence ID" value="KAK7344919.1"/>
    <property type="molecule type" value="Genomic_DNA"/>
</dbReference>
<gene>
    <name evidence="4" type="ORF">VNO77_15160</name>
</gene>
<evidence type="ECO:0000256" key="3">
    <source>
        <dbReference type="ARBA" id="ARBA00023004"/>
    </source>
</evidence>
<dbReference type="GO" id="GO:0020037">
    <property type="term" value="F:heme binding"/>
    <property type="evidence" value="ECO:0007669"/>
    <property type="project" value="InterPro"/>
</dbReference>
<dbReference type="AlphaFoldDB" id="A0AAN9M2F4"/>
<proteinExistence type="inferred from homology"/>
<dbReference type="PANTHER" id="PTHR24286:SF11">
    <property type="entry name" value="CYTOCHROME P450, FAMILY 87, SUBFAMILY A, POLYPEPTIDE 2"/>
    <property type="match status" value="1"/>
</dbReference>
<reference evidence="4 5" key="1">
    <citation type="submission" date="2024-01" db="EMBL/GenBank/DDBJ databases">
        <title>The genomes of 5 underutilized Papilionoideae crops provide insights into root nodulation and disease resistanc.</title>
        <authorList>
            <person name="Jiang F."/>
        </authorList>
    </citation>
    <scope>NUCLEOTIDE SEQUENCE [LARGE SCALE GENOMIC DNA]</scope>
    <source>
        <strain evidence="4">LVBAO_FW01</strain>
        <tissue evidence="4">Leaves</tissue>
    </source>
</reference>
<keyword evidence="2" id="KW-0479">Metal-binding</keyword>
<comment type="caution">
    <text evidence="4">The sequence shown here is derived from an EMBL/GenBank/DDBJ whole genome shotgun (WGS) entry which is preliminary data.</text>
</comment>
<sequence>MYKYLKNMVLNLFGLESLKKMLSEVEHTTCRALEQWSCPDSGELKEATARMIFDLTAIKLNSYDSTKSSENLRNNFIAFIQGLISFPLNVLGTTYHKCLQGRKMAMKMLKNMLQERREMHRKQKTNFFDRVIEELNKEGTILTEAIALNLMIPLPSTHGDGSEGSKMVRANISWLSKEGMRFCVGTNFTKVQMAVFLHSLIIERDQSNQELEHAITS</sequence>
<evidence type="ECO:0000256" key="1">
    <source>
        <dbReference type="ARBA" id="ARBA00010617"/>
    </source>
</evidence>
<keyword evidence="5" id="KW-1185">Reference proteome</keyword>
<dbReference type="PANTHER" id="PTHR24286">
    <property type="entry name" value="CYTOCHROME P450 26"/>
    <property type="match status" value="1"/>
</dbReference>
<organism evidence="4 5">
    <name type="scientific">Canavalia gladiata</name>
    <name type="common">Sword bean</name>
    <name type="synonym">Dolichos gladiatus</name>
    <dbReference type="NCBI Taxonomy" id="3824"/>
    <lineage>
        <taxon>Eukaryota</taxon>
        <taxon>Viridiplantae</taxon>
        <taxon>Streptophyta</taxon>
        <taxon>Embryophyta</taxon>
        <taxon>Tracheophyta</taxon>
        <taxon>Spermatophyta</taxon>
        <taxon>Magnoliopsida</taxon>
        <taxon>eudicotyledons</taxon>
        <taxon>Gunneridae</taxon>
        <taxon>Pentapetalae</taxon>
        <taxon>rosids</taxon>
        <taxon>fabids</taxon>
        <taxon>Fabales</taxon>
        <taxon>Fabaceae</taxon>
        <taxon>Papilionoideae</taxon>
        <taxon>50 kb inversion clade</taxon>
        <taxon>NPAAA clade</taxon>
        <taxon>indigoferoid/millettioid clade</taxon>
        <taxon>Phaseoleae</taxon>
        <taxon>Canavalia</taxon>
    </lineage>
</organism>
<dbReference type="InterPro" id="IPR036396">
    <property type="entry name" value="Cyt_P450_sf"/>
</dbReference>
<dbReference type="GO" id="GO:0004497">
    <property type="term" value="F:monooxygenase activity"/>
    <property type="evidence" value="ECO:0007669"/>
    <property type="project" value="InterPro"/>
</dbReference>
<comment type="similarity">
    <text evidence="1">Belongs to the cytochrome P450 family.</text>
</comment>
<dbReference type="GO" id="GO:0010268">
    <property type="term" value="P:brassinosteroid homeostasis"/>
    <property type="evidence" value="ECO:0007669"/>
    <property type="project" value="TreeGrafter"/>
</dbReference>
<dbReference type="GO" id="GO:0016125">
    <property type="term" value="P:sterol metabolic process"/>
    <property type="evidence" value="ECO:0007669"/>
    <property type="project" value="TreeGrafter"/>
</dbReference>
<dbReference type="SUPFAM" id="SSF48264">
    <property type="entry name" value="Cytochrome P450"/>
    <property type="match status" value="1"/>
</dbReference>
<protein>
    <submittedName>
        <fullName evidence="4">Uncharacterized protein</fullName>
    </submittedName>
</protein>
<dbReference type="GO" id="GO:0016132">
    <property type="term" value="P:brassinosteroid biosynthetic process"/>
    <property type="evidence" value="ECO:0007669"/>
    <property type="project" value="TreeGrafter"/>
</dbReference>
<accession>A0AAN9M2F4</accession>
<dbReference type="Proteomes" id="UP001367508">
    <property type="component" value="Unassembled WGS sequence"/>
</dbReference>
<name>A0AAN9M2F4_CANGL</name>
<evidence type="ECO:0000256" key="2">
    <source>
        <dbReference type="ARBA" id="ARBA00022723"/>
    </source>
</evidence>
<dbReference type="Gene3D" id="1.10.630.10">
    <property type="entry name" value="Cytochrome P450"/>
    <property type="match status" value="1"/>
</dbReference>
<keyword evidence="3" id="KW-0408">Iron</keyword>
<evidence type="ECO:0000313" key="5">
    <source>
        <dbReference type="Proteomes" id="UP001367508"/>
    </source>
</evidence>